<dbReference type="EMBL" id="HBIQ01033553">
    <property type="protein sequence ID" value="CAE0545874.1"/>
    <property type="molecule type" value="Transcribed_RNA"/>
</dbReference>
<evidence type="ECO:0000256" key="1">
    <source>
        <dbReference type="SAM" id="MobiDB-lite"/>
    </source>
</evidence>
<evidence type="ECO:0000313" key="2">
    <source>
        <dbReference type="EMBL" id="CAE0545874.1"/>
    </source>
</evidence>
<sequence length="207" mass="23477">MSLEPSKRPTVEQVLSHPWMQGPMIDEASWCADFTRRKDVVDSEAKKDRDEKARQREATQNPEESVVHRGASPTGTQNDLRSSCQALAVMEYGPRFQLSNTQFFSTCQPLDYFCAFAQYLSAADMEYRVSGSKLKLKYLDDGVLAAGDVEIHVEALQVSVTKTCIKFNYLDPINKTDVCDMAIVRHFLSIRNCPELRNFCDATYDEV</sequence>
<gene>
    <name evidence="2" type="ORF">SACU0126_LOCUS10966</name>
</gene>
<reference evidence="2" key="1">
    <citation type="submission" date="2021-01" db="EMBL/GenBank/DDBJ databases">
        <authorList>
            <person name="Corre E."/>
            <person name="Pelletier E."/>
            <person name="Niang G."/>
            <person name="Scheremetjew M."/>
            <person name="Finn R."/>
            <person name="Kale V."/>
            <person name="Holt S."/>
            <person name="Cochrane G."/>
            <person name="Meng A."/>
            <person name="Brown T."/>
            <person name="Cohen L."/>
        </authorList>
    </citation>
    <scope>NUCLEOTIDE SEQUENCE</scope>
    <source>
        <strain evidence="2">SPMC142</strain>
    </source>
</reference>
<protein>
    <submittedName>
        <fullName evidence="2">Uncharacterized protein</fullName>
    </submittedName>
</protein>
<organism evidence="2">
    <name type="scientific">Strombidinopsis acuminata</name>
    <dbReference type="NCBI Taxonomy" id="141414"/>
    <lineage>
        <taxon>Eukaryota</taxon>
        <taxon>Sar</taxon>
        <taxon>Alveolata</taxon>
        <taxon>Ciliophora</taxon>
        <taxon>Intramacronucleata</taxon>
        <taxon>Spirotrichea</taxon>
        <taxon>Choreotrichia</taxon>
        <taxon>Choreotrichida</taxon>
        <taxon>Strombidinopsidae</taxon>
        <taxon>Strombidinopsis</taxon>
    </lineage>
</organism>
<name>A0A7S3S6Q7_9SPIT</name>
<dbReference type="AlphaFoldDB" id="A0A7S3S6Q7"/>
<feature type="region of interest" description="Disordered" evidence="1">
    <location>
        <begin position="39"/>
        <end position="78"/>
    </location>
</feature>
<accession>A0A7S3S6Q7</accession>
<proteinExistence type="predicted"/>
<feature type="compositionally biased region" description="Basic and acidic residues" evidence="1">
    <location>
        <begin position="39"/>
        <end position="57"/>
    </location>
</feature>